<evidence type="ECO:0000313" key="4">
    <source>
        <dbReference type="Proteomes" id="UP000557566"/>
    </source>
</evidence>
<sequence length="477" mass="55000">MQVWAEISVVQPRVRNAMDVHLLRGCCVEAGRSDVVSRQLEGLRCALGDASDAYLTTVIEELKAGSRVLRELADLSQIYQDRVPLILEPLNIALPCLSRSLRDVTAYHGDRTRSKVNRWRTMYHKMTNEAGGLPLPGRFMAYNRYLSAVRDLLTRSPNFNLNMLEKLRRQIMQLREARSIPLPSIQAGPLVRYDSLPRYDVDVTPHWAEHIFSLPLPSRTALKRRHRGSKSVGLHHPWGHLDIPRHSKSLLRRCFNDDGISLTVYQSGGDNSPYMLLRILDDETPWFSVRGVHELCIQREDNSLQFKRWSRSEGQSKVWAVLCFMTWEELVLMHSTFVSLKARNGLTISLHPEEYDIRGEEKLFQACIDDDGFKHSLIVYQDRSTRGLRLHTAVWDGELRGCPVWTAFVTHQSASPTWLERISRHRVCLADVQLHVFCRQYRQQNQRRGPAGAFEIRFCSEEAARRFEDVFDSSQPA</sequence>
<accession>A0A8H4PKD3</accession>
<reference evidence="3 4" key="1">
    <citation type="journal article" date="2020" name="Genome Biol. Evol.">
        <title>A new high-quality draft genome assembly of the Chinese cordyceps Ophiocordyceps sinensis.</title>
        <authorList>
            <person name="Shu R."/>
            <person name="Zhang J."/>
            <person name="Meng Q."/>
            <person name="Zhang H."/>
            <person name="Zhou G."/>
            <person name="Li M."/>
            <person name="Wu P."/>
            <person name="Zhao Y."/>
            <person name="Chen C."/>
            <person name="Qin Q."/>
        </authorList>
    </citation>
    <scope>NUCLEOTIDE SEQUENCE [LARGE SCALE GENOMIC DNA]</scope>
    <source>
        <strain evidence="3 4">IOZ07</strain>
    </source>
</reference>
<evidence type="ECO:0000313" key="3">
    <source>
        <dbReference type="EMBL" id="KAF4505043.1"/>
    </source>
</evidence>
<dbReference type="Pfam" id="PF23076">
    <property type="entry name" value="PH_FT_C"/>
    <property type="match status" value="1"/>
</dbReference>
<feature type="domain" description="PH" evidence="1">
    <location>
        <begin position="243"/>
        <end position="353"/>
    </location>
</feature>
<gene>
    <name evidence="3" type="ORF">G6O67_007037</name>
</gene>
<evidence type="ECO:0000259" key="2">
    <source>
        <dbReference type="Pfam" id="PF23076"/>
    </source>
</evidence>
<name>A0A8H4PKD3_9HYPO</name>
<comment type="caution">
    <text evidence="3">The sequence shown here is derived from an EMBL/GenBank/DDBJ whole genome shotgun (WGS) entry which is preliminary data.</text>
</comment>
<organism evidence="3 4">
    <name type="scientific">Ophiocordyceps sinensis</name>
    <dbReference type="NCBI Taxonomy" id="72228"/>
    <lineage>
        <taxon>Eukaryota</taxon>
        <taxon>Fungi</taxon>
        <taxon>Dikarya</taxon>
        <taxon>Ascomycota</taxon>
        <taxon>Pezizomycotina</taxon>
        <taxon>Sordariomycetes</taxon>
        <taxon>Hypocreomycetidae</taxon>
        <taxon>Hypocreales</taxon>
        <taxon>Ophiocordycipitaceae</taxon>
        <taxon>Ophiocordyceps</taxon>
    </lineage>
</organism>
<dbReference type="EMBL" id="JAAVMX010000008">
    <property type="protein sequence ID" value="KAF4505043.1"/>
    <property type="molecule type" value="Genomic_DNA"/>
</dbReference>
<dbReference type="Proteomes" id="UP000557566">
    <property type="component" value="Unassembled WGS sequence"/>
</dbReference>
<proteinExistence type="predicted"/>
<keyword evidence="4" id="KW-1185">Reference proteome</keyword>
<protein>
    <submittedName>
        <fullName evidence="3">Uncharacterized protein</fullName>
    </submittedName>
</protein>
<dbReference type="InterPro" id="IPR057082">
    <property type="entry name" value="PH_C"/>
</dbReference>
<feature type="domain" description="PH" evidence="2">
    <location>
        <begin position="361"/>
        <end position="473"/>
    </location>
</feature>
<dbReference type="AlphaFoldDB" id="A0A8H4PKD3"/>
<dbReference type="Pfam" id="PF23074">
    <property type="entry name" value="PH_FT_N"/>
    <property type="match status" value="1"/>
</dbReference>
<dbReference type="InterPro" id="IPR057081">
    <property type="entry name" value="PH_N"/>
</dbReference>
<evidence type="ECO:0000259" key="1">
    <source>
        <dbReference type="Pfam" id="PF23074"/>
    </source>
</evidence>
<dbReference type="OrthoDB" id="5345571at2759"/>